<evidence type="ECO:0000256" key="6">
    <source>
        <dbReference type="ARBA" id="ARBA00023136"/>
    </source>
</evidence>
<feature type="transmembrane region" description="Helical" evidence="8">
    <location>
        <begin position="388"/>
        <end position="408"/>
    </location>
</feature>
<evidence type="ECO:0000256" key="5">
    <source>
        <dbReference type="ARBA" id="ARBA00022989"/>
    </source>
</evidence>
<keyword evidence="5 8" id="KW-1133">Transmembrane helix</keyword>
<keyword evidence="4 8" id="KW-0812">Transmembrane</keyword>
<evidence type="ECO:0000313" key="10">
    <source>
        <dbReference type="Proteomes" id="UP000236745"/>
    </source>
</evidence>
<dbReference type="OrthoDB" id="5444231at2"/>
<evidence type="ECO:0000256" key="4">
    <source>
        <dbReference type="ARBA" id="ARBA00022692"/>
    </source>
</evidence>
<keyword evidence="3 7" id="KW-0813">Transport</keyword>
<keyword evidence="10" id="KW-1185">Reference proteome</keyword>
<comment type="similarity">
    <text evidence="2 7">Belongs to the purine-cytosine permease (2.A.39) family.</text>
</comment>
<dbReference type="PANTHER" id="PTHR30569">
    <property type="entry name" value="CYTOSINE TRANSPORTER CODB"/>
    <property type="match status" value="1"/>
</dbReference>
<organism evidence="9 10">
    <name type="scientific">Marinobacterium lutimaris</name>
    <dbReference type="NCBI Taxonomy" id="568106"/>
    <lineage>
        <taxon>Bacteria</taxon>
        <taxon>Pseudomonadati</taxon>
        <taxon>Pseudomonadota</taxon>
        <taxon>Gammaproteobacteria</taxon>
        <taxon>Oceanospirillales</taxon>
        <taxon>Oceanospirillaceae</taxon>
        <taxon>Marinobacterium</taxon>
    </lineage>
</organism>
<name>A0A1H6C9Y2_9GAMM</name>
<dbReference type="Proteomes" id="UP000236745">
    <property type="component" value="Unassembled WGS sequence"/>
</dbReference>
<dbReference type="GO" id="GO:0005886">
    <property type="term" value="C:plasma membrane"/>
    <property type="evidence" value="ECO:0007669"/>
    <property type="project" value="TreeGrafter"/>
</dbReference>
<evidence type="ECO:0000256" key="7">
    <source>
        <dbReference type="PIRNR" id="PIRNR002744"/>
    </source>
</evidence>
<dbReference type="Pfam" id="PF02133">
    <property type="entry name" value="Transp_cyt_pur"/>
    <property type="match status" value="1"/>
</dbReference>
<accession>A0A1H6C9Y2</accession>
<feature type="transmembrane region" description="Helical" evidence="8">
    <location>
        <begin position="341"/>
        <end position="362"/>
    </location>
</feature>
<dbReference type="EMBL" id="FNVQ01000003">
    <property type="protein sequence ID" value="SEG69557.1"/>
    <property type="molecule type" value="Genomic_DNA"/>
</dbReference>
<feature type="transmembrane region" description="Helical" evidence="8">
    <location>
        <begin position="160"/>
        <end position="179"/>
    </location>
</feature>
<dbReference type="RefSeq" id="WP_104004140.1">
    <property type="nucleotide sequence ID" value="NZ_FNVQ01000003.1"/>
</dbReference>
<dbReference type="PIRSF" id="PIRSF002744">
    <property type="entry name" value="Pur-cyt_permease"/>
    <property type="match status" value="1"/>
</dbReference>
<feature type="transmembrane region" description="Helical" evidence="8">
    <location>
        <begin position="199"/>
        <end position="218"/>
    </location>
</feature>
<protein>
    <submittedName>
        <fullName evidence="9">NCS1 nucleoside transporter family</fullName>
    </submittedName>
</protein>
<dbReference type="InterPro" id="IPR001248">
    <property type="entry name" value="Pur-cyt_permease"/>
</dbReference>
<feature type="transmembrane region" description="Helical" evidence="8">
    <location>
        <begin position="98"/>
        <end position="122"/>
    </location>
</feature>
<feature type="transmembrane region" description="Helical" evidence="8">
    <location>
        <begin position="20"/>
        <end position="40"/>
    </location>
</feature>
<dbReference type="InterPro" id="IPR026030">
    <property type="entry name" value="Pur-cyt_permease_Fcy2/21/22"/>
</dbReference>
<evidence type="ECO:0000256" key="2">
    <source>
        <dbReference type="ARBA" id="ARBA00008974"/>
    </source>
</evidence>
<feature type="transmembrane region" description="Helical" evidence="8">
    <location>
        <begin position="280"/>
        <end position="299"/>
    </location>
</feature>
<feature type="transmembrane region" description="Helical" evidence="8">
    <location>
        <begin position="311"/>
        <end position="329"/>
    </location>
</feature>
<evidence type="ECO:0000256" key="8">
    <source>
        <dbReference type="SAM" id="Phobius"/>
    </source>
</evidence>
<keyword evidence="6 7" id="KW-0472">Membrane</keyword>
<sequence length="448" mass="48102">MEIHSGHDTILPTSAEDRNLGLLGTIFLWTAATLVTPTIMTGQMFIPDVTPYSAFMTVLIGSILGCIALASVAIIGTKTGLPTFVIARSTYGYHGSKIFAALNVVILAGWSLIQGYLGAMALNKVTSLVFGLDNIVLCIFITQGLVMVITILGHSGIQKIEGVASSLMLIMALSVTYKLLSEHGLTEVKNLPLSDTPSLTLAIVFDIVLATAFSWITLPCDYNRYCKSKKVSGIGIVSGYMLGTIIAMGLGILVGAFSIIGGHTPTYDPADIMQGKYVALGSLVMFLSVVTTNIMSLYSVSMSSMSVLPKLRFPVAVLFWGILIILGTLLQEMLLASFFDWVLLVGALMIPVFAIIITDYYLINNRTLNDSSVNYTSVNNKAGQGLDFNIIALITYVLSAVFAIYFTYSAPLEIGSTALTFVFAATVYFVLTKLFGARNSQNLSTAQL</sequence>
<reference evidence="9 10" key="1">
    <citation type="submission" date="2016-10" db="EMBL/GenBank/DDBJ databases">
        <authorList>
            <person name="de Groot N.N."/>
        </authorList>
    </citation>
    <scope>NUCLEOTIDE SEQUENCE [LARGE SCALE GENOMIC DNA]</scope>
    <source>
        <strain evidence="9 10">DSM 22012</strain>
    </source>
</reference>
<dbReference type="GO" id="GO:0015209">
    <property type="term" value="F:cytosine transmembrane transporter activity"/>
    <property type="evidence" value="ECO:0007669"/>
    <property type="project" value="InterPro"/>
</dbReference>
<evidence type="ECO:0000256" key="1">
    <source>
        <dbReference type="ARBA" id="ARBA00004141"/>
    </source>
</evidence>
<evidence type="ECO:0000256" key="3">
    <source>
        <dbReference type="ARBA" id="ARBA00022448"/>
    </source>
</evidence>
<dbReference type="InterPro" id="IPR030191">
    <property type="entry name" value="CodB"/>
</dbReference>
<dbReference type="PANTHER" id="PTHR30569:SF0">
    <property type="entry name" value="CYTOSINE PERMEASE"/>
    <property type="match status" value="1"/>
</dbReference>
<evidence type="ECO:0000313" key="9">
    <source>
        <dbReference type="EMBL" id="SEG69557.1"/>
    </source>
</evidence>
<dbReference type="AlphaFoldDB" id="A0A1H6C9Y2"/>
<proteinExistence type="inferred from homology"/>
<dbReference type="Gene3D" id="1.10.4160.10">
    <property type="entry name" value="Hydantoin permease"/>
    <property type="match status" value="1"/>
</dbReference>
<feature type="transmembrane region" description="Helical" evidence="8">
    <location>
        <begin position="134"/>
        <end position="153"/>
    </location>
</feature>
<feature type="transmembrane region" description="Helical" evidence="8">
    <location>
        <begin position="52"/>
        <end position="77"/>
    </location>
</feature>
<comment type="subcellular location">
    <subcellularLocation>
        <location evidence="1">Membrane</location>
        <topology evidence="1">Multi-pass membrane protein</topology>
    </subcellularLocation>
</comment>
<feature type="transmembrane region" description="Helical" evidence="8">
    <location>
        <begin position="414"/>
        <end position="431"/>
    </location>
</feature>
<feature type="transmembrane region" description="Helical" evidence="8">
    <location>
        <begin position="239"/>
        <end position="260"/>
    </location>
</feature>
<gene>
    <name evidence="9" type="ORF">SAMN05444390_103300</name>
</gene>